<evidence type="ECO:0000313" key="5">
    <source>
        <dbReference type="Proteomes" id="UP000635885"/>
    </source>
</evidence>
<sequence>MIKNKYIALFFVLLLINSLSAFSQQAIGDYSKQEIKDLGQKVEDQVQFLEYFFNTVGSKDTPARDKDVIIRESYKKIFRDSKVQVEDDLLLDRKVITNKDITAYLKDIEFFFKDAAFKFKVREVKPFLRDNGELSFIVTLDRTITATGLNLEKITNTKERFIEVNVDKRSNELKIASIYTTKLSRDQELKEWWATLSYTWTSYFKSKIGLVDQDSVGLEDLYKISTIDSIDLSGNQYVMDLAPIEVLRDLKFLDISNTQIVELNPISNITFLSHLNIANTPTKDIQFIKYSDRLAYLDISNTEINDISELGNLKSLNTLKAVQTPIMSFGVLNSFESLKNLNLSGNGFNNLANIEELSQLVELDISANYLINFELLANLKGLESINLQETNIVDLTPLKDLPKLKVVNINQTEVSDLNPLDKISSLQKIYADRSRIQEWAADEFTRRNKNILLIHHVENLQTWWNGLSQPWRDVFVKLNPVLDQTKPSIEVISALIGLDSLNLNGSGVINLGPVLKFKKISSLYFDDTEVMDLSPLADIKTLVKITGRNSKVNSLQPLANLPNLESADFRKSPIVSIAPLIGLANLKYLNVDHAKISTEEVVNAVFENPELNVIFRSIELEEWWSGLDENWKSIFKSEFGSSEDPNLEELHMWTASNKLNIERRSVSNFRNLSAFINLRLLSIYDVPAMDFSDLHHLSLLEDLRISKAPISDLEVISELQKLTKLDLSDTGIDDLRPLSVHTQLKSLNLSGTNIKNLRGLEMLYELEELDIASTNVRSLKPVQGLTNLNKLSCFNTRINSRGIDSFKKLNPECEVRYY</sequence>
<dbReference type="InterPro" id="IPR001611">
    <property type="entry name" value="Leu-rich_rpt"/>
</dbReference>
<reference evidence="5" key="1">
    <citation type="journal article" date="2019" name="Int. J. Syst. Evol. Microbiol.">
        <title>The Global Catalogue of Microorganisms (GCM) 10K type strain sequencing project: providing services to taxonomists for standard genome sequencing and annotation.</title>
        <authorList>
            <consortium name="The Broad Institute Genomics Platform"/>
            <consortium name="The Broad Institute Genome Sequencing Center for Infectious Disease"/>
            <person name="Wu L."/>
            <person name="Ma J."/>
        </authorList>
    </citation>
    <scope>NUCLEOTIDE SEQUENCE [LARGE SCALE GENOMIC DNA]</scope>
    <source>
        <strain evidence="5">CGMCC 1.12479</strain>
    </source>
</reference>
<dbReference type="SUPFAM" id="SSF52058">
    <property type="entry name" value="L domain-like"/>
    <property type="match status" value="2"/>
</dbReference>
<evidence type="ECO:0000256" key="3">
    <source>
        <dbReference type="SAM" id="SignalP"/>
    </source>
</evidence>
<dbReference type="PANTHER" id="PTHR46652:SF3">
    <property type="entry name" value="LEUCINE-RICH REPEAT-CONTAINING PROTEIN 9"/>
    <property type="match status" value="1"/>
</dbReference>
<dbReference type="InterPro" id="IPR032675">
    <property type="entry name" value="LRR_dom_sf"/>
</dbReference>
<evidence type="ECO:0000256" key="1">
    <source>
        <dbReference type="ARBA" id="ARBA00022614"/>
    </source>
</evidence>
<organism evidence="4 5">
    <name type="scientific">Belliella aquatica</name>
    <dbReference type="NCBI Taxonomy" id="1323734"/>
    <lineage>
        <taxon>Bacteria</taxon>
        <taxon>Pseudomonadati</taxon>
        <taxon>Bacteroidota</taxon>
        <taxon>Cytophagia</taxon>
        <taxon>Cytophagales</taxon>
        <taxon>Cyclobacteriaceae</taxon>
        <taxon>Belliella</taxon>
    </lineage>
</organism>
<feature type="signal peptide" evidence="3">
    <location>
        <begin position="1"/>
        <end position="23"/>
    </location>
</feature>
<dbReference type="PROSITE" id="PS51450">
    <property type="entry name" value="LRR"/>
    <property type="match status" value="3"/>
</dbReference>
<name>A0ABQ1LW20_9BACT</name>
<dbReference type="RefSeq" id="WP_188439729.1">
    <property type="nucleotide sequence ID" value="NZ_BMFD01000002.1"/>
</dbReference>
<gene>
    <name evidence="4" type="ORF">GCM10010993_06880</name>
</gene>
<evidence type="ECO:0008006" key="6">
    <source>
        <dbReference type="Google" id="ProtNLM"/>
    </source>
</evidence>
<keyword evidence="1" id="KW-0433">Leucine-rich repeat</keyword>
<proteinExistence type="predicted"/>
<dbReference type="EMBL" id="BMFD01000002">
    <property type="protein sequence ID" value="GGC30593.1"/>
    <property type="molecule type" value="Genomic_DNA"/>
</dbReference>
<dbReference type="PANTHER" id="PTHR46652">
    <property type="entry name" value="LEUCINE-RICH REPEAT AND IQ DOMAIN-CONTAINING PROTEIN 1-RELATED"/>
    <property type="match status" value="1"/>
</dbReference>
<evidence type="ECO:0000313" key="4">
    <source>
        <dbReference type="EMBL" id="GGC30593.1"/>
    </source>
</evidence>
<evidence type="ECO:0000256" key="2">
    <source>
        <dbReference type="ARBA" id="ARBA00022737"/>
    </source>
</evidence>
<comment type="caution">
    <text evidence="4">The sequence shown here is derived from an EMBL/GenBank/DDBJ whole genome shotgun (WGS) entry which is preliminary data.</text>
</comment>
<protein>
    <recommendedName>
        <fullName evidence="6">Leucine-rich repeat (LRR) protein</fullName>
    </recommendedName>
</protein>
<feature type="chain" id="PRO_5046807884" description="Leucine-rich repeat (LRR) protein" evidence="3">
    <location>
        <begin position="24"/>
        <end position="818"/>
    </location>
</feature>
<keyword evidence="3" id="KW-0732">Signal</keyword>
<keyword evidence="5" id="KW-1185">Reference proteome</keyword>
<keyword evidence="2" id="KW-0677">Repeat</keyword>
<dbReference type="Proteomes" id="UP000635885">
    <property type="component" value="Unassembled WGS sequence"/>
</dbReference>
<dbReference type="Gene3D" id="3.80.10.10">
    <property type="entry name" value="Ribonuclease Inhibitor"/>
    <property type="match status" value="3"/>
</dbReference>
<accession>A0ABQ1LW20</accession>
<dbReference type="InterPro" id="IPR050836">
    <property type="entry name" value="SDS22/Internalin_LRR"/>
</dbReference>